<dbReference type="FunFam" id="2.60.40.10:FF:001224">
    <property type="entry name" value="Immunoglobulin superfamily member 10"/>
    <property type="match status" value="1"/>
</dbReference>
<evidence type="ECO:0000256" key="11">
    <source>
        <dbReference type="ARBA" id="ARBA00069666"/>
    </source>
</evidence>
<dbReference type="InterPro" id="IPR003591">
    <property type="entry name" value="Leu-rich_rpt_typical-subtyp"/>
</dbReference>
<keyword evidence="8" id="KW-0325">Glycoprotein</keyword>
<feature type="compositionally biased region" description="Polar residues" evidence="12">
    <location>
        <begin position="994"/>
        <end position="1015"/>
    </location>
</feature>
<dbReference type="InterPro" id="IPR003598">
    <property type="entry name" value="Ig_sub2"/>
</dbReference>
<dbReference type="SUPFAM" id="SSF48726">
    <property type="entry name" value="Immunoglobulin"/>
    <property type="match status" value="12"/>
</dbReference>
<keyword evidence="4" id="KW-0433">Leucine-rich repeat</keyword>
<dbReference type="InterPro" id="IPR013098">
    <property type="entry name" value="Ig_I-set"/>
</dbReference>
<accession>A0A6B0S5N4</accession>
<dbReference type="InterPro" id="IPR013106">
    <property type="entry name" value="Ig_V-set"/>
</dbReference>
<feature type="domain" description="Ig-like" evidence="13">
    <location>
        <begin position="2584"/>
        <end position="2670"/>
    </location>
</feature>
<gene>
    <name evidence="14" type="ORF">E5288_WYG013880</name>
</gene>
<evidence type="ECO:0000256" key="2">
    <source>
        <dbReference type="ARBA" id="ARBA00022525"/>
    </source>
</evidence>
<dbReference type="SMART" id="SM00406">
    <property type="entry name" value="IGv"/>
    <property type="match status" value="5"/>
</dbReference>
<evidence type="ECO:0000256" key="4">
    <source>
        <dbReference type="ARBA" id="ARBA00022614"/>
    </source>
</evidence>
<dbReference type="FunFam" id="2.60.40.10:FF:001188">
    <property type="entry name" value="Immunoglobulin superfamily member 10"/>
    <property type="match status" value="1"/>
</dbReference>
<keyword evidence="2" id="KW-0964">Secreted</keyword>
<feature type="domain" description="Ig-like" evidence="13">
    <location>
        <begin position="624"/>
        <end position="730"/>
    </location>
</feature>
<feature type="domain" description="Ig-like" evidence="13">
    <location>
        <begin position="2093"/>
        <end position="2184"/>
    </location>
</feature>
<evidence type="ECO:0000313" key="14">
    <source>
        <dbReference type="EMBL" id="MXQ94613.1"/>
    </source>
</evidence>
<feature type="compositionally biased region" description="Polar residues" evidence="12">
    <location>
        <begin position="1513"/>
        <end position="1527"/>
    </location>
</feature>
<feature type="domain" description="Ig-like" evidence="13">
    <location>
        <begin position="2489"/>
        <end position="2567"/>
    </location>
</feature>
<feature type="domain" description="Ig-like" evidence="13">
    <location>
        <begin position="1994"/>
        <end position="2085"/>
    </location>
</feature>
<feature type="domain" description="Ig-like" evidence="13">
    <location>
        <begin position="1898"/>
        <end position="1989"/>
    </location>
</feature>
<dbReference type="FunFam" id="2.60.40.10:FF:001187">
    <property type="entry name" value="immunoglobulin superfamily member 10"/>
    <property type="match status" value="1"/>
</dbReference>
<dbReference type="EMBL" id="VBQZ03000118">
    <property type="protein sequence ID" value="MXQ94613.1"/>
    <property type="molecule type" value="Genomic_DNA"/>
</dbReference>
<evidence type="ECO:0000259" key="13">
    <source>
        <dbReference type="PROSITE" id="PS50835"/>
    </source>
</evidence>
<feature type="domain" description="Ig-like" evidence="13">
    <location>
        <begin position="2386"/>
        <end position="2483"/>
    </location>
</feature>
<dbReference type="Gene3D" id="2.60.40.10">
    <property type="entry name" value="Immunoglobulins"/>
    <property type="match status" value="12"/>
</dbReference>
<name>A0A6B0S5N4_9CETA</name>
<dbReference type="SMART" id="SM00013">
    <property type="entry name" value="LRRNT"/>
    <property type="match status" value="1"/>
</dbReference>
<dbReference type="SMART" id="SM00408">
    <property type="entry name" value="IGc2"/>
    <property type="match status" value="11"/>
</dbReference>
<comment type="function">
    <text evidence="10">Involved in the control of early migration of neurons expressing gonadotropin-releasing hormone (GNRH neurons). May be involved in the maintenance of osteochondroprogenitor cells pool.</text>
</comment>
<evidence type="ECO:0000256" key="12">
    <source>
        <dbReference type="SAM" id="MobiDB-lite"/>
    </source>
</evidence>
<feature type="region of interest" description="Disordered" evidence="12">
    <location>
        <begin position="1495"/>
        <end position="1527"/>
    </location>
</feature>
<feature type="domain" description="Ig-like" evidence="13">
    <location>
        <begin position="2680"/>
        <end position="2714"/>
    </location>
</feature>
<dbReference type="InterPro" id="IPR001611">
    <property type="entry name" value="Leu-rich_rpt"/>
</dbReference>
<dbReference type="InterPro" id="IPR036179">
    <property type="entry name" value="Ig-like_dom_sf"/>
</dbReference>
<proteinExistence type="predicted"/>
<dbReference type="Proteomes" id="UP000322234">
    <property type="component" value="Unassembled WGS sequence"/>
</dbReference>
<dbReference type="FunFam" id="2.60.40.10:FF:001323">
    <property type="entry name" value="immunoglobulin superfamily member 10"/>
    <property type="match status" value="1"/>
</dbReference>
<feature type="region of interest" description="Disordered" evidence="12">
    <location>
        <begin position="122"/>
        <end position="154"/>
    </location>
</feature>
<dbReference type="SMART" id="SM00409">
    <property type="entry name" value="IG"/>
    <property type="match status" value="11"/>
</dbReference>
<dbReference type="FunFam" id="2.60.40.10:FF:000621">
    <property type="entry name" value="Immunoglobulin superfamily member 10"/>
    <property type="match status" value="1"/>
</dbReference>
<feature type="compositionally biased region" description="Low complexity" evidence="12">
    <location>
        <begin position="1458"/>
        <end position="1470"/>
    </location>
</feature>
<comment type="subcellular location">
    <subcellularLocation>
        <location evidence="1">Secreted</location>
    </subcellularLocation>
</comment>
<dbReference type="InterPro" id="IPR007110">
    <property type="entry name" value="Ig-like_dom"/>
</dbReference>
<dbReference type="InterPro" id="IPR003599">
    <property type="entry name" value="Ig_sub"/>
</dbReference>
<keyword evidence="5" id="KW-0732">Signal</keyword>
<dbReference type="FunFam" id="2.60.40.10:FF:001262">
    <property type="entry name" value="Immunoglobulin superfamily member 10"/>
    <property type="match status" value="1"/>
</dbReference>
<dbReference type="SMART" id="SM00082">
    <property type="entry name" value="LRRCT"/>
    <property type="match status" value="1"/>
</dbReference>
<dbReference type="InterPro" id="IPR000483">
    <property type="entry name" value="Cys-rich_flank_reg_C"/>
</dbReference>
<dbReference type="FunFam" id="2.60.40.10:FF:001046">
    <property type="entry name" value="Immunoglobulin superfamily member 10"/>
    <property type="match status" value="1"/>
</dbReference>
<dbReference type="Gene3D" id="3.80.10.10">
    <property type="entry name" value="Ribonuclease Inhibitor"/>
    <property type="match status" value="2"/>
</dbReference>
<dbReference type="PROSITE" id="PS50835">
    <property type="entry name" value="IG_LIKE"/>
    <property type="match status" value="12"/>
</dbReference>
<dbReference type="Pfam" id="PF13927">
    <property type="entry name" value="Ig_3"/>
    <property type="match status" value="5"/>
</dbReference>
<evidence type="ECO:0000256" key="7">
    <source>
        <dbReference type="ARBA" id="ARBA00023157"/>
    </source>
</evidence>
<feature type="region of interest" description="Disordered" evidence="12">
    <location>
        <begin position="1122"/>
        <end position="1173"/>
    </location>
</feature>
<feature type="compositionally biased region" description="Polar residues" evidence="12">
    <location>
        <begin position="1024"/>
        <end position="1050"/>
    </location>
</feature>
<organism evidence="14 15">
    <name type="scientific">Bos mutus</name>
    <name type="common">wild yak</name>
    <dbReference type="NCBI Taxonomy" id="72004"/>
    <lineage>
        <taxon>Eukaryota</taxon>
        <taxon>Metazoa</taxon>
        <taxon>Chordata</taxon>
        <taxon>Craniata</taxon>
        <taxon>Vertebrata</taxon>
        <taxon>Euteleostomi</taxon>
        <taxon>Mammalia</taxon>
        <taxon>Eutheria</taxon>
        <taxon>Laurasiatheria</taxon>
        <taxon>Artiodactyla</taxon>
        <taxon>Ruminantia</taxon>
        <taxon>Pecora</taxon>
        <taxon>Bovidae</taxon>
        <taxon>Bovinae</taxon>
        <taxon>Bos</taxon>
    </lineage>
</organism>
<evidence type="ECO:0000256" key="5">
    <source>
        <dbReference type="ARBA" id="ARBA00022729"/>
    </source>
</evidence>
<dbReference type="InterPro" id="IPR032675">
    <property type="entry name" value="LRR_dom_sf"/>
</dbReference>
<dbReference type="SMART" id="SM00369">
    <property type="entry name" value="LRR_TYP"/>
    <property type="match status" value="5"/>
</dbReference>
<keyword evidence="9" id="KW-0393">Immunoglobulin domain</keyword>
<evidence type="ECO:0000256" key="6">
    <source>
        <dbReference type="ARBA" id="ARBA00022737"/>
    </source>
</evidence>
<keyword evidence="15" id="KW-1185">Reference proteome</keyword>
<evidence type="ECO:0000256" key="9">
    <source>
        <dbReference type="ARBA" id="ARBA00023319"/>
    </source>
</evidence>
<feature type="region of interest" description="Disordered" evidence="12">
    <location>
        <begin position="928"/>
        <end position="1050"/>
    </location>
</feature>
<feature type="region of interest" description="Disordered" evidence="12">
    <location>
        <begin position="1449"/>
        <end position="1472"/>
    </location>
</feature>
<evidence type="ECO:0000313" key="15">
    <source>
        <dbReference type="Proteomes" id="UP000322234"/>
    </source>
</evidence>
<dbReference type="PANTHER" id="PTHR45842">
    <property type="entry name" value="SYNAPTIC ADHESION-LIKE MOLECULE SALM"/>
    <property type="match status" value="1"/>
</dbReference>
<evidence type="ECO:0000256" key="1">
    <source>
        <dbReference type="ARBA" id="ARBA00004613"/>
    </source>
</evidence>
<evidence type="ECO:0000256" key="8">
    <source>
        <dbReference type="ARBA" id="ARBA00023180"/>
    </source>
</evidence>
<dbReference type="FunFam" id="2.60.40.10:FF:001065">
    <property type="entry name" value="Immunoglobulin superfamily member 10"/>
    <property type="match status" value="1"/>
</dbReference>
<dbReference type="SUPFAM" id="SSF52058">
    <property type="entry name" value="L domain-like"/>
    <property type="match status" value="1"/>
</dbReference>
<feature type="domain" description="Ig-like" evidence="13">
    <location>
        <begin position="2293"/>
        <end position="2381"/>
    </location>
</feature>
<feature type="compositionally biased region" description="Basic and acidic residues" evidence="12">
    <location>
        <begin position="129"/>
        <end position="154"/>
    </location>
</feature>
<evidence type="ECO:0000256" key="3">
    <source>
        <dbReference type="ARBA" id="ARBA00022553"/>
    </source>
</evidence>
<protein>
    <recommendedName>
        <fullName evidence="11">Immunoglobulin superfamily member 10</fullName>
    </recommendedName>
</protein>
<reference evidence="14" key="1">
    <citation type="submission" date="2019-10" db="EMBL/GenBank/DDBJ databases">
        <title>The sequence and de novo assembly of the wild yak genome.</title>
        <authorList>
            <person name="Liu Y."/>
        </authorList>
    </citation>
    <scope>NUCLEOTIDE SEQUENCE [LARGE SCALE GENOMIC DNA]</scope>
    <source>
        <strain evidence="14">WY2019</strain>
    </source>
</reference>
<dbReference type="FunFam" id="2.60.40.10:FF:001373">
    <property type="entry name" value="Immunoglobulin superfamily member 10"/>
    <property type="match status" value="1"/>
</dbReference>
<evidence type="ECO:0000256" key="10">
    <source>
        <dbReference type="ARBA" id="ARBA00054041"/>
    </source>
</evidence>
<keyword evidence="7" id="KW-1015">Disulfide bond</keyword>
<keyword evidence="6" id="KW-0677">Repeat</keyword>
<feature type="domain" description="Ig-like" evidence="13">
    <location>
        <begin position="2189"/>
        <end position="2287"/>
    </location>
</feature>
<sequence length="3055" mass="336637">MVLTKQMSDKVLSIEIPTSYVPRVRRGVPAMQVGGFMRFGDLARDLMDRISAYSSYEETLLTADFGLSTLQLSKRLQVSLQSSTPAVSQKGQAIRPPGEQRRERFLTQLWVQLSISWEDFQPLPMSGEDSGRRQKSSADVRRRRDQGKRQRDVLSRAKTASCLMKPKGRGSTNLLLSFTAICLIALPGGGACPRRCACYVPTEVHCTFRYLTSIPESIPPNVERINLGYNSLVRLTEADFSGLNKLELLLLHSNGIHTVPAKTFSDLQALQVLKMSYNKVRKLQKDTFYGLRSLTRLHMDHNNIEFINPEVFYGLTSLRLVHLEGNQLTKLHPDTFVSLRYLQIFKTSFIKYLYLSDNFLSSIPQEMVTYMSDLESLYLHGNPWICDCQLKWLADWLREKPDIIKCKKDRSPSSPQQCPLCMNPRTSKGKPLVMVPAAAFLCAKPTIHPSLKLKNLTVLEDSGSVSISPQDFMAPFGSLTLNITDQTGNEANMICSIQKPAMTSSIAFTAENDYIMLNASFSTFLVCDIDYSHIQPVWQVLALYSDSPLILERSHLFTETPQLCYKYKQVVLKPEDIFTNIEAGLRADPPWLMQDRISLQLNRTATTLSTLQIQYSSDAQVTLPRSEIKPETYRWTMISKDNNTKLERTVLVGGTVDLDCPGQGEPPPHLEWLLADGSKVRAPYVSEDGRILIGKSGKLGLQMADSSDTGIYHCISTNYDDADILTYRITVVEPNIEAYQENGARHIASVGETLDLPCHSTGIPDASVSWVLPGNTVLQQSSRDKQILNNGTLRLLQVAQKDQGHYRCVAANPAGVDILVNQVLVKIKGQKSAEHNVETDGSGFDEPNSMGQLQDPPATHLPTSPPMGAEAGTHVLSPSKNPKQRVLISQRRGESTSWRYRDHRRQFPPSARRIDPRHWAALLEKAKKNVMPEKQENTTGKPPPPATQLLDIPGEEADSSGVLPPDEQLTVPATKAADVLTRTVAADSRKSPDSPVTSKTDGTPASPIVSPQTLSPEKPRDFRPSTTIKTQVTPRNINPTASSGMQDTTNPNLPNVFPLLTEATLFQDADDMERKKETLQTASPVSVGATAIKDTHIQTLSNAVGKAGIFLGSVNATNSYQRSVTGVGEPRSHHSPPHSTHKPSTTKLPSDPHTAAPSQLHIPRKSTMNGPLSRRFGRWRKVWSRGRIISPHRTPILRQHRFSVARPTFRGSSEESTTAFPAPELSAVCPSCSPRERLTTDEAALSSPSLSPITLPKTEIASVTAEEPTTLVHNPSLLLENKPNADAEKTTPMIKYFSAESTQVTPTTAVMTHATSISYPSGSKANETTRHSVIVSPLPDPTIKSPVPTTLAITRFSRRKIPWHQIFVNNHIQREKLKNQHKFGSQSSTDSVLPKISPALPTNKVSPFHFETLSASVMKIPSITPATTHLSNTNTHSLVSLPTMKELPSLPIYPTPPSSSSKESSANSVSMQTDMLTTTPTAPASIIINKAQIDRPRARKVQRKKEPQKTMRDPNTSPTQTSGFITSTTVTPPVLTAAETSTKPSVSAFTHSPLENTKEISSTVGLHPGAFNLTAVLEQPSQEGTRALKNITASETTLSSKLQSTPTRNTIRHSTMPTFLSSSATPMPIPTSPPLSNQSEVTDSMATPTFRMMTSTVVEAHESSKHNATPQQLAVTSPQTHPNAKFAVGTIHFTYSNLLPSTPMPALITGKPQDSKLTHSPWSENHFWHKSHPEIAEKGQKPVVVSVLPTPGLPEVTTHASNWDIQKNGKKSGFDKTAVEKITTSEFLPFDTLSRDVFERPRIIGGKAASFTVPANSDAFLPCKAAGNPVPTIHWTRVSSGLDLSKSKLNSRFQVLSNGTLSIQRVDIQDRGQYLCSASNPFGTDHLHVTLSVVSYPPRIMERHTKEITVHSGSTVKLKCRADGRPSPTISWILANQTVISESSEGKRQALVTSDGTLVIHNLSIYDRGFYKCVASNSVGQDALLVKIQVIAAPPVILEQKKQVIAGTWGESLKLPCTAKGNPQPSVHWVLSDGTEVKPLQFVNSKFLFSNGTLFIRNVASADRGTYECIATSSTGSERRVVIVTVEEQETIPRIEFASQKWTEVSLGDKLLLNCSALGEPKPKIIWRLPSKVVVDQWHRMGSRIHVYPNGSLFVGSVTEKDGGDYLCVARNKMGDDLTLMHVSLRRKPAKIDHKHHFKKQVFHGKDFQVDCKASGSPVPEISWSLPDGTMINSAMQADDSGHRTRRLTLFHNGTLYFNKVGMAEEGNYTCYAQNTLGKDEMQVHLTVITAAPRIQQSYKTNMRVTAGDTAVLDCEVVGEPKPKIFWLLPSNDMISFSKDRYTFHNNGSLSINEVRLLDSGEYVCVARNPSGDDTKAYKLDVVSKPPLINGLYANKTVIKATAVRHSKRHFDCRAEGTPSPQIMWIMPENIFLTAPYYGSRITVHKNGTLEIRNVRLSDSADFICVARNEGGESVLVIQLEVVEMLRRPTFRNPFNEKIVAQLGKSTALNCSVDGNPPPEIIWILPNGTQFPSGPHNSQYLIASNGSFIIYKTTRDDAGKYRCGARNKVGYIEKLIVLEIGRKPVILTYEPGTVYSFSGDTVLLPCVSFGSPKPHVKWTLPSGYVIDRPQINGNYILHENGTLVIKEATAYDRGNYICKAQNSIGHALITVPVMVVAYPPRITNRLPRSVLTRTGVAVQLHCKALGIPKPEITWEMPDHSLFSAANKGRTRRIRPFYPQGADVAFTGGALRKESSGAQWFTNPCSLTHHQLTSWCHYIPNHLQQQTESCLVGGLGQVPQAWPWVNGDKSVGAEAWTPLGLHLPAGGGGELGRISECHSSLPFYLSPASFSRAYDCPNKGRVLVQGYLNHIHIGINQLTSTGPSPTHLRMECWPTDLLTSKRGWGAPWRWQGRSRVKSLVCFPLLGNNVLGVLLHCYDIQQMSYPNPGAFLDSRTPKCVNTVLASCQLCPDTCDTTISEQRDKYQGNTELKPALPTNRLHRHTGLPLTDRTQTFLSTSSGRTACSTAQAPFEHVDGTTRSGWQTQRASAAGGFQSI</sequence>
<dbReference type="GO" id="GO:0005576">
    <property type="term" value="C:extracellular region"/>
    <property type="evidence" value="ECO:0007669"/>
    <property type="project" value="UniProtKB-SubCell"/>
</dbReference>
<feature type="domain" description="Ig-like" evidence="13">
    <location>
        <begin position="734"/>
        <end position="826"/>
    </location>
</feature>
<dbReference type="FunFam" id="3.80.10.10:FF:000227">
    <property type="entry name" value="Immunoglobulin superfamily member 10"/>
    <property type="match status" value="1"/>
</dbReference>
<dbReference type="Pfam" id="PF13855">
    <property type="entry name" value="LRR_8"/>
    <property type="match status" value="1"/>
</dbReference>
<dbReference type="Pfam" id="PF07679">
    <property type="entry name" value="I-set"/>
    <property type="match status" value="6"/>
</dbReference>
<dbReference type="InterPro" id="IPR000372">
    <property type="entry name" value="LRRNT"/>
</dbReference>
<dbReference type="InterPro" id="IPR013783">
    <property type="entry name" value="Ig-like_fold"/>
</dbReference>
<feature type="region of interest" description="Disordered" evidence="12">
    <location>
        <begin position="831"/>
        <end position="894"/>
    </location>
</feature>
<dbReference type="FunFam" id="2.60.40.10:FF:000925">
    <property type="entry name" value="immunoglobulin superfamily member 10"/>
    <property type="match status" value="1"/>
</dbReference>
<comment type="caution">
    <text evidence="14">The sequence shown here is derived from an EMBL/GenBank/DDBJ whole genome shotgun (WGS) entry which is preliminary data.</text>
</comment>
<dbReference type="PANTHER" id="PTHR45842:SF2">
    <property type="entry name" value="IMMUNOGLOBULIN SUPERFAMILY MEMBER 10"/>
    <property type="match status" value="1"/>
</dbReference>
<dbReference type="FunFam" id="2.60.40.10:FF:000537">
    <property type="entry name" value="immunoglobulin superfamily member 10"/>
    <property type="match status" value="1"/>
</dbReference>
<feature type="domain" description="Ig-like" evidence="13">
    <location>
        <begin position="1801"/>
        <end position="1892"/>
    </location>
</feature>
<dbReference type="InterPro" id="IPR050467">
    <property type="entry name" value="LRFN"/>
</dbReference>
<keyword evidence="3" id="KW-0597">Phosphoprotein</keyword>
<dbReference type="FunFam" id="3.80.10.10:FF:000103">
    <property type="entry name" value="Immunoglobulin superfamily member 10"/>
    <property type="match status" value="1"/>
</dbReference>